<sequence>MVNDVEKRWSDPEGLRQAIRYDLAVLGTAALVALVAAVWAAGRDACLSGPLLCDAASGIAVLLVPAVVLLAGGIGAFVITYLRWRQGRVWPIWQGAGWFLFMVMLVYVSIGGTAMSR</sequence>
<dbReference type="EMBL" id="OBEG01000001">
    <property type="protein sequence ID" value="SNY74933.1"/>
    <property type="molecule type" value="Genomic_DNA"/>
</dbReference>
<reference evidence="2 3" key="1">
    <citation type="submission" date="2017-09" db="EMBL/GenBank/DDBJ databases">
        <authorList>
            <person name="Ehlers B."/>
            <person name="Leendertz F.H."/>
        </authorList>
    </citation>
    <scope>NUCLEOTIDE SEQUENCE [LARGE SCALE GENOMIC DNA]</scope>
    <source>
        <strain evidence="2 3">DSM 45537</strain>
    </source>
</reference>
<gene>
    <name evidence="2" type="ORF">SAMN04244553_0378</name>
</gene>
<keyword evidence="1" id="KW-1133">Transmembrane helix</keyword>
<accession>A0A285KRU4</accession>
<name>A0A285KRU4_9NOCA</name>
<keyword evidence="3" id="KW-1185">Reference proteome</keyword>
<dbReference type="STRING" id="1379680.GCA_001612615_00650"/>
<dbReference type="AlphaFoldDB" id="A0A285KRU4"/>
<keyword evidence="1" id="KW-0812">Transmembrane</keyword>
<dbReference type="Proteomes" id="UP000219565">
    <property type="component" value="Unassembled WGS sequence"/>
</dbReference>
<evidence type="ECO:0000313" key="3">
    <source>
        <dbReference type="Proteomes" id="UP000219565"/>
    </source>
</evidence>
<feature type="transmembrane region" description="Helical" evidence="1">
    <location>
        <begin position="96"/>
        <end position="115"/>
    </location>
</feature>
<feature type="transmembrane region" description="Helical" evidence="1">
    <location>
        <begin position="21"/>
        <end position="42"/>
    </location>
</feature>
<organism evidence="2 3">
    <name type="scientific">Nocardia amikacinitolerans</name>
    <dbReference type="NCBI Taxonomy" id="756689"/>
    <lineage>
        <taxon>Bacteria</taxon>
        <taxon>Bacillati</taxon>
        <taxon>Actinomycetota</taxon>
        <taxon>Actinomycetes</taxon>
        <taxon>Mycobacteriales</taxon>
        <taxon>Nocardiaceae</taxon>
        <taxon>Nocardia</taxon>
    </lineage>
</organism>
<dbReference type="OrthoDB" id="4563543at2"/>
<keyword evidence="1" id="KW-0472">Membrane</keyword>
<evidence type="ECO:0000313" key="2">
    <source>
        <dbReference type="EMBL" id="SNY74933.1"/>
    </source>
</evidence>
<proteinExistence type="predicted"/>
<dbReference type="RefSeq" id="WP_067778874.1">
    <property type="nucleotide sequence ID" value="NZ_JAMTCV010000002.1"/>
</dbReference>
<feature type="transmembrane region" description="Helical" evidence="1">
    <location>
        <begin position="62"/>
        <end position="84"/>
    </location>
</feature>
<protein>
    <submittedName>
        <fullName evidence="2">Uncharacterized protein</fullName>
    </submittedName>
</protein>
<evidence type="ECO:0000256" key="1">
    <source>
        <dbReference type="SAM" id="Phobius"/>
    </source>
</evidence>